<dbReference type="Proteomes" id="UP000515506">
    <property type="component" value="Chromosome"/>
</dbReference>
<gene>
    <name evidence="2" type="ORF">H4W19_07250</name>
</gene>
<dbReference type="RefSeq" id="WP_185896608.1">
    <property type="nucleotide sequence ID" value="NZ_CP060028.1"/>
</dbReference>
<protein>
    <submittedName>
        <fullName evidence="2">GNAT family N-acetyltransferase</fullName>
    </submittedName>
</protein>
<dbReference type="Pfam" id="PF13480">
    <property type="entry name" value="Acetyltransf_6"/>
    <property type="match status" value="1"/>
</dbReference>
<name>A0ABX6RG74_PSEMX</name>
<reference evidence="2 3" key="1">
    <citation type="submission" date="2020-08" db="EMBL/GenBank/DDBJ databases">
        <title>Streptomycin resistant and MDR strain, P. mexicana.</title>
        <authorList>
            <person name="Ganesh-kumar S."/>
            <person name="Zhe T."/>
            <person name="Yu Z."/>
            <person name="Min Y."/>
        </authorList>
    </citation>
    <scope>NUCLEOTIDE SEQUENCE [LARGE SCALE GENOMIC DNA]</scope>
    <source>
        <strain evidence="2 3">GTZY</strain>
    </source>
</reference>
<proteinExistence type="predicted"/>
<sequence length="364" mass="40064">MSLRTRLRSLDVLSNDDLRAWEELAKSSAASVPFLHPGFVLAAARWLTPGAPPIVLSIERRDTLIGLTCLQRRAANLFVPVPHWRAYRHQHAFQSGVLHLPGEAADVAGAIASRMRGGTLRDRAIVWHNVAGDGELWSALRDQAGMAWTQTALSQRPVLRRHPDDVPAAARVRTATAKDLRRRLRRLQERGDVSLRILQGVDADAAAAMRHLTLEDAGWKGERGSSMLASEGERAFFLELVPRLTRSGGMVFVETLCGDQVVASSSNLYLGNGLSGFKTGWDPGFAASSPGKLNEWHLLQALDRQWPDLALFDSQAHATSYMAELLPDRQPMVSGILHTGRLHRIAVAGMRALRPLAYRLGHDD</sequence>
<feature type="domain" description="BioF2-like acetyltransferase" evidence="1">
    <location>
        <begin position="176"/>
        <end position="302"/>
    </location>
</feature>
<dbReference type="SUPFAM" id="SSF55729">
    <property type="entry name" value="Acyl-CoA N-acyltransferases (Nat)"/>
    <property type="match status" value="1"/>
</dbReference>
<dbReference type="InterPro" id="IPR038740">
    <property type="entry name" value="BioF2-like_GNAT_dom"/>
</dbReference>
<keyword evidence="3" id="KW-1185">Reference proteome</keyword>
<dbReference type="InterPro" id="IPR016181">
    <property type="entry name" value="Acyl_CoA_acyltransferase"/>
</dbReference>
<evidence type="ECO:0000313" key="2">
    <source>
        <dbReference type="EMBL" id="QND81534.1"/>
    </source>
</evidence>
<evidence type="ECO:0000313" key="3">
    <source>
        <dbReference type="Proteomes" id="UP000515506"/>
    </source>
</evidence>
<dbReference type="EMBL" id="CP060028">
    <property type="protein sequence ID" value="QND81534.1"/>
    <property type="molecule type" value="Genomic_DNA"/>
</dbReference>
<accession>A0ABX6RG74</accession>
<organism evidence="2 3">
    <name type="scientific">Pseudoxanthomonas mexicana</name>
    <dbReference type="NCBI Taxonomy" id="128785"/>
    <lineage>
        <taxon>Bacteria</taxon>
        <taxon>Pseudomonadati</taxon>
        <taxon>Pseudomonadota</taxon>
        <taxon>Gammaproteobacteria</taxon>
        <taxon>Lysobacterales</taxon>
        <taxon>Lysobacteraceae</taxon>
        <taxon>Pseudoxanthomonas</taxon>
    </lineage>
</organism>
<evidence type="ECO:0000259" key="1">
    <source>
        <dbReference type="Pfam" id="PF13480"/>
    </source>
</evidence>